<feature type="transmembrane region" description="Helical" evidence="5">
    <location>
        <begin position="42"/>
        <end position="67"/>
    </location>
</feature>
<feature type="transmembrane region" description="Helical" evidence="5">
    <location>
        <begin position="12"/>
        <end position="30"/>
    </location>
</feature>
<evidence type="ECO:0000256" key="1">
    <source>
        <dbReference type="ARBA" id="ARBA00004141"/>
    </source>
</evidence>
<sequence length="143" mass="15878">VPLSRKLKNRHVAMISLGGVIGTGLIPWNWNWFDEWGPVGLLLGYTFIGTICYSVMITVGEMIAYLPVAGGHVKLAERFVDSAFAFAMGWNLWYNWTVFLVPYPSELSAAATIIDFWDHKINSAVWITTCLVVALGINIWGVG</sequence>
<feature type="non-terminal residue" evidence="7">
    <location>
        <position position="1"/>
    </location>
</feature>
<dbReference type="AlphaFoldDB" id="A0A0C9U9Y4"/>
<keyword evidence="4 5" id="KW-0472">Membrane</keyword>
<gene>
    <name evidence="7" type="ORF">PAXINDRAFT_60036</name>
</gene>
<dbReference type="GO" id="GO:0015171">
    <property type="term" value="F:amino acid transmembrane transporter activity"/>
    <property type="evidence" value="ECO:0007669"/>
    <property type="project" value="TreeGrafter"/>
</dbReference>
<evidence type="ECO:0000256" key="4">
    <source>
        <dbReference type="ARBA" id="ARBA00023136"/>
    </source>
</evidence>
<accession>A0A0C9U9Y4</accession>
<dbReference type="InterPro" id="IPR050524">
    <property type="entry name" value="APC_YAT"/>
</dbReference>
<dbReference type="OrthoDB" id="2268893at2759"/>
<dbReference type="Gene3D" id="1.20.1740.10">
    <property type="entry name" value="Amino acid/polyamine transporter I"/>
    <property type="match status" value="1"/>
</dbReference>
<feature type="domain" description="Amino acid permease/ SLC12A" evidence="6">
    <location>
        <begin position="11"/>
        <end position="142"/>
    </location>
</feature>
<dbReference type="EMBL" id="KN819335">
    <property type="protein sequence ID" value="KIJ15781.1"/>
    <property type="molecule type" value="Genomic_DNA"/>
</dbReference>
<feature type="transmembrane region" description="Helical" evidence="5">
    <location>
        <begin position="123"/>
        <end position="142"/>
    </location>
</feature>
<keyword evidence="3 5" id="KW-1133">Transmembrane helix</keyword>
<evidence type="ECO:0000256" key="5">
    <source>
        <dbReference type="SAM" id="Phobius"/>
    </source>
</evidence>
<dbReference type="Pfam" id="PF00324">
    <property type="entry name" value="AA_permease"/>
    <property type="match status" value="1"/>
</dbReference>
<protein>
    <recommendedName>
        <fullName evidence="6">Amino acid permease/ SLC12A domain-containing protein</fullName>
    </recommendedName>
</protein>
<proteinExistence type="predicted"/>
<dbReference type="Proteomes" id="UP000053647">
    <property type="component" value="Unassembled WGS sequence"/>
</dbReference>
<evidence type="ECO:0000256" key="3">
    <source>
        <dbReference type="ARBA" id="ARBA00022989"/>
    </source>
</evidence>
<dbReference type="PANTHER" id="PTHR43341">
    <property type="entry name" value="AMINO ACID PERMEASE"/>
    <property type="match status" value="1"/>
</dbReference>
<dbReference type="GO" id="GO:0016020">
    <property type="term" value="C:membrane"/>
    <property type="evidence" value="ECO:0007669"/>
    <property type="project" value="UniProtKB-SubCell"/>
</dbReference>
<keyword evidence="2 5" id="KW-0812">Transmembrane</keyword>
<dbReference type="PANTHER" id="PTHR43341:SF20">
    <property type="entry name" value="AAT FAMILY AMINO ACID TRANSPORTER"/>
    <property type="match status" value="1"/>
</dbReference>
<name>A0A0C9U9Y4_PAXIN</name>
<organism evidence="7 8">
    <name type="scientific">Paxillus involutus ATCC 200175</name>
    <dbReference type="NCBI Taxonomy" id="664439"/>
    <lineage>
        <taxon>Eukaryota</taxon>
        <taxon>Fungi</taxon>
        <taxon>Dikarya</taxon>
        <taxon>Basidiomycota</taxon>
        <taxon>Agaricomycotina</taxon>
        <taxon>Agaricomycetes</taxon>
        <taxon>Agaricomycetidae</taxon>
        <taxon>Boletales</taxon>
        <taxon>Paxilineae</taxon>
        <taxon>Paxillaceae</taxon>
        <taxon>Paxillus</taxon>
    </lineage>
</organism>
<keyword evidence="8" id="KW-1185">Reference proteome</keyword>
<evidence type="ECO:0000313" key="8">
    <source>
        <dbReference type="Proteomes" id="UP000053647"/>
    </source>
</evidence>
<feature type="transmembrane region" description="Helical" evidence="5">
    <location>
        <begin position="79"/>
        <end position="103"/>
    </location>
</feature>
<reference evidence="8" key="2">
    <citation type="submission" date="2015-01" db="EMBL/GenBank/DDBJ databases">
        <title>Evolutionary Origins and Diversification of the Mycorrhizal Mutualists.</title>
        <authorList>
            <consortium name="DOE Joint Genome Institute"/>
            <consortium name="Mycorrhizal Genomics Consortium"/>
            <person name="Kohler A."/>
            <person name="Kuo A."/>
            <person name="Nagy L.G."/>
            <person name="Floudas D."/>
            <person name="Copeland A."/>
            <person name="Barry K.W."/>
            <person name="Cichocki N."/>
            <person name="Veneault-Fourrey C."/>
            <person name="LaButti K."/>
            <person name="Lindquist E.A."/>
            <person name="Lipzen A."/>
            <person name="Lundell T."/>
            <person name="Morin E."/>
            <person name="Murat C."/>
            <person name="Riley R."/>
            <person name="Ohm R."/>
            <person name="Sun H."/>
            <person name="Tunlid A."/>
            <person name="Henrissat B."/>
            <person name="Grigoriev I.V."/>
            <person name="Hibbett D.S."/>
            <person name="Martin F."/>
        </authorList>
    </citation>
    <scope>NUCLEOTIDE SEQUENCE [LARGE SCALE GENOMIC DNA]</scope>
    <source>
        <strain evidence="8">ATCC 200175</strain>
    </source>
</reference>
<evidence type="ECO:0000256" key="2">
    <source>
        <dbReference type="ARBA" id="ARBA00022692"/>
    </source>
</evidence>
<evidence type="ECO:0000313" key="7">
    <source>
        <dbReference type="EMBL" id="KIJ15781.1"/>
    </source>
</evidence>
<reference evidence="7 8" key="1">
    <citation type="submission" date="2014-06" db="EMBL/GenBank/DDBJ databases">
        <authorList>
            <consortium name="DOE Joint Genome Institute"/>
            <person name="Kuo A."/>
            <person name="Kohler A."/>
            <person name="Nagy L.G."/>
            <person name="Floudas D."/>
            <person name="Copeland A."/>
            <person name="Barry K.W."/>
            <person name="Cichocki N."/>
            <person name="Veneault-Fourrey C."/>
            <person name="LaButti K."/>
            <person name="Lindquist E.A."/>
            <person name="Lipzen A."/>
            <person name="Lundell T."/>
            <person name="Morin E."/>
            <person name="Murat C."/>
            <person name="Sun H."/>
            <person name="Tunlid A."/>
            <person name="Henrissat B."/>
            <person name="Grigoriev I.V."/>
            <person name="Hibbett D.S."/>
            <person name="Martin F."/>
            <person name="Nordberg H.P."/>
            <person name="Cantor M.N."/>
            <person name="Hua S.X."/>
        </authorList>
    </citation>
    <scope>NUCLEOTIDE SEQUENCE [LARGE SCALE GENOMIC DNA]</scope>
    <source>
        <strain evidence="7 8">ATCC 200175</strain>
    </source>
</reference>
<dbReference type="HOGENOM" id="CLU_007946_2_5_1"/>
<comment type="subcellular location">
    <subcellularLocation>
        <location evidence="1">Membrane</location>
        <topology evidence="1">Multi-pass membrane protein</topology>
    </subcellularLocation>
</comment>
<dbReference type="InterPro" id="IPR004841">
    <property type="entry name" value="AA-permease/SLC12A_dom"/>
</dbReference>
<feature type="non-terminal residue" evidence="7">
    <location>
        <position position="143"/>
    </location>
</feature>
<evidence type="ECO:0000259" key="6">
    <source>
        <dbReference type="Pfam" id="PF00324"/>
    </source>
</evidence>